<accession>A0A183TL47</accession>
<sequence>MSDGFEEVFTFITVRIPLDFLILLNHSGILYLPQPLLYKVVASEELCFAGISPKVHSSPRMKPHLGDDKAVIRPSVGTGDRLCRQHVVSISPPDDSIVQPLPAPRLRVHSSGLLPRQKAEEGVGQEETVFRTGSPKMEVVIVTATETGGTQHTLPGRVVCPDAGVEVAKDNKLVLLRHSHQQCVPVLVKFALRHIRARHL</sequence>
<dbReference type="WBParaSite" id="SSLN_0001784801-mRNA-1">
    <property type="protein sequence ID" value="SSLN_0001784801-mRNA-1"/>
    <property type="gene ID" value="SSLN_0001784801"/>
</dbReference>
<evidence type="ECO:0000313" key="3">
    <source>
        <dbReference type="WBParaSite" id="SSLN_0001784801-mRNA-1"/>
    </source>
</evidence>
<gene>
    <name evidence="1" type="ORF">SSLN_LOCUS17195</name>
</gene>
<reference evidence="1 2" key="2">
    <citation type="submission" date="2018-11" db="EMBL/GenBank/DDBJ databases">
        <authorList>
            <consortium name="Pathogen Informatics"/>
        </authorList>
    </citation>
    <scope>NUCLEOTIDE SEQUENCE [LARGE SCALE GENOMIC DNA]</scope>
    <source>
        <strain evidence="1 2">NST_G2</strain>
    </source>
</reference>
<dbReference type="Proteomes" id="UP000275846">
    <property type="component" value="Unassembled WGS sequence"/>
</dbReference>
<name>A0A183TL47_SCHSO</name>
<evidence type="ECO:0000313" key="1">
    <source>
        <dbReference type="EMBL" id="VDM03581.1"/>
    </source>
</evidence>
<dbReference type="OrthoDB" id="6306147at2759"/>
<evidence type="ECO:0000313" key="2">
    <source>
        <dbReference type="Proteomes" id="UP000275846"/>
    </source>
</evidence>
<organism evidence="3">
    <name type="scientific">Schistocephalus solidus</name>
    <name type="common">Tapeworm</name>
    <dbReference type="NCBI Taxonomy" id="70667"/>
    <lineage>
        <taxon>Eukaryota</taxon>
        <taxon>Metazoa</taxon>
        <taxon>Spiralia</taxon>
        <taxon>Lophotrochozoa</taxon>
        <taxon>Platyhelminthes</taxon>
        <taxon>Cestoda</taxon>
        <taxon>Eucestoda</taxon>
        <taxon>Diphyllobothriidea</taxon>
        <taxon>Diphyllobothriidae</taxon>
        <taxon>Schistocephalus</taxon>
    </lineage>
</organism>
<protein>
    <submittedName>
        <fullName evidence="1 3">Uncharacterized protein</fullName>
    </submittedName>
</protein>
<dbReference type="AlphaFoldDB" id="A0A183TL47"/>
<proteinExistence type="predicted"/>
<reference evidence="3" key="1">
    <citation type="submission" date="2016-06" db="UniProtKB">
        <authorList>
            <consortium name="WormBaseParasite"/>
        </authorList>
    </citation>
    <scope>IDENTIFICATION</scope>
</reference>
<keyword evidence="2" id="KW-1185">Reference proteome</keyword>
<dbReference type="EMBL" id="UYSU01042118">
    <property type="protein sequence ID" value="VDM03581.1"/>
    <property type="molecule type" value="Genomic_DNA"/>
</dbReference>